<gene>
    <name evidence="1" type="ORF">GCM10011400_27250</name>
</gene>
<keyword evidence="2" id="KW-1185">Reference proteome</keyword>
<proteinExistence type="predicted"/>
<dbReference type="Proteomes" id="UP000602004">
    <property type="component" value="Unassembled WGS sequence"/>
</dbReference>
<sequence length="69" mass="7376">MASALQWPEGIKELESLLVVSGHLSVAPPVGGLLESTRAAVPYGVSNEVCLEQSRQLLDSDWTVDKAQV</sequence>
<name>A0ABQ1MF09_9BURK</name>
<dbReference type="EMBL" id="BMHL01000004">
    <property type="protein sequence ID" value="GGC39087.1"/>
    <property type="molecule type" value="Genomic_DNA"/>
</dbReference>
<protein>
    <submittedName>
        <fullName evidence="1">Uncharacterized protein</fullName>
    </submittedName>
</protein>
<accession>A0ABQ1MF09</accession>
<evidence type="ECO:0000313" key="2">
    <source>
        <dbReference type="Proteomes" id="UP000602004"/>
    </source>
</evidence>
<reference evidence="2" key="1">
    <citation type="journal article" date="2019" name="Int. J. Syst. Evol. Microbiol.">
        <title>The Global Catalogue of Microorganisms (GCM) 10K type strain sequencing project: providing services to taxonomists for standard genome sequencing and annotation.</title>
        <authorList>
            <consortium name="The Broad Institute Genomics Platform"/>
            <consortium name="The Broad Institute Genome Sequencing Center for Infectious Disease"/>
            <person name="Wu L."/>
            <person name="Ma J."/>
        </authorList>
    </citation>
    <scope>NUCLEOTIDE SEQUENCE [LARGE SCALE GENOMIC DNA]</scope>
    <source>
        <strain evidence="2">CGMCC 1.15103</strain>
    </source>
</reference>
<evidence type="ECO:0000313" key="1">
    <source>
        <dbReference type="EMBL" id="GGC39087.1"/>
    </source>
</evidence>
<comment type="caution">
    <text evidence="1">The sequence shown here is derived from an EMBL/GenBank/DDBJ whole genome shotgun (WGS) entry which is preliminary data.</text>
</comment>
<organism evidence="1 2">
    <name type="scientific">Paraburkholderia caffeinilytica</name>
    <dbReference type="NCBI Taxonomy" id="1761016"/>
    <lineage>
        <taxon>Bacteria</taxon>
        <taxon>Pseudomonadati</taxon>
        <taxon>Pseudomonadota</taxon>
        <taxon>Betaproteobacteria</taxon>
        <taxon>Burkholderiales</taxon>
        <taxon>Burkholderiaceae</taxon>
        <taxon>Paraburkholderia</taxon>
    </lineage>
</organism>